<accession>E1Z2K6</accession>
<dbReference type="InterPro" id="IPR008915">
    <property type="entry name" value="Peptidase_M50"/>
</dbReference>
<feature type="region of interest" description="Disordered" evidence="6">
    <location>
        <begin position="280"/>
        <end position="303"/>
    </location>
</feature>
<sequence length="334" mass="34856">MLPLSFLLGWAALWASARLLLGLSLPAASRRLASTSIEIELDWWRATVRVHSADGGLAGRLAARHRSALRKWFAVGAAAGLLAAACSVALLVGELRTLLRGLLPVPAGAAAAGAAERGPRLQLALPGVTLPLSHAAPLWLALATSLAVHEAGHALAATAEGVQVSAAGFSLVLMLPAAFVQLDSSDLAALGRHSMLRVATAGAWHNAALGLACWPAAQLLARLWWGPLRPLLAQLHLLLSYTLSLSAALALLNMAPVHFLDGQQALEALLLRPLKPQELPEQAEAQHGGSDSSVDGDSMAPASNSSKARAVRWILHAGTGLYAAVLMLHVLRMQ</sequence>
<feature type="transmembrane region" description="Helical" evidence="7">
    <location>
        <begin position="162"/>
        <end position="182"/>
    </location>
</feature>
<dbReference type="GeneID" id="17359111"/>
<dbReference type="PANTHER" id="PTHR13325:SF3">
    <property type="entry name" value="MEMBRANE-BOUND TRANSCRIPTION FACTOR SITE-2 PROTEASE"/>
    <property type="match status" value="1"/>
</dbReference>
<dbReference type="PANTHER" id="PTHR13325">
    <property type="entry name" value="PROTEASE M50 MEMBRANE-BOUND TRANSCRIPTION FACTOR SITE 2 PROTEASE"/>
    <property type="match status" value="1"/>
</dbReference>
<feature type="transmembrane region" description="Helical" evidence="7">
    <location>
        <begin position="72"/>
        <end position="92"/>
    </location>
</feature>
<evidence type="ECO:0000256" key="7">
    <source>
        <dbReference type="SAM" id="Phobius"/>
    </source>
</evidence>
<keyword evidence="3 7" id="KW-1133">Transmembrane helix</keyword>
<dbReference type="eggNOG" id="KOG2921">
    <property type="taxonomic scope" value="Eukaryota"/>
</dbReference>
<dbReference type="OrthoDB" id="69989at2759"/>
<feature type="compositionally biased region" description="Low complexity" evidence="6">
    <location>
        <begin position="288"/>
        <end position="298"/>
    </location>
</feature>
<name>E1Z2K6_CHLVA</name>
<dbReference type="GO" id="GO:0031293">
    <property type="term" value="P:membrane protein intracellular domain proteolysis"/>
    <property type="evidence" value="ECO:0007669"/>
    <property type="project" value="TreeGrafter"/>
</dbReference>
<evidence type="ECO:0000256" key="2">
    <source>
        <dbReference type="ARBA" id="ARBA00022692"/>
    </source>
</evidence>
<feature type="transmembrane region" description="Helical" evidence="7">
    <location>
        <begin position="203"/>
        <end position="225"/>
    </location>
</feature>
<protein>
    <recommendedName>
        <fullName evidence="5">Endopeptidase S2P</fullName>
    </recommendedName>
</protein>
<keyword evidence="11" id="KW-1185">Reference proteome</keyword>
<dbReference type="AlphaFoldDB" id="E1Z2K6"/>
<dbReference type="Proteomes" id="UP000008141">
    <property type="component" value="Unassembled WGS sequence"/>
</dbReference>
<evidence type="ECO:0000256" key="3">
    <source>
        <dbReference type="ARBA" id="ARBA00022989"/>
    </source>
</evidence>
<dbReference type="GO" id="GO:0012505">
    <property type="term" value="C:endomembrane system"/>
    <property type="evidence" value="ECO:0007669"/>
    <property type="project" value="UniProtKB-SubCell"/>
</dbReference>
<dbReference type="InterPro" id="IPR001193">
    <property type="entry name" value="MBTPS2"/>
</dbReference>
<reference evidence="10 11" key="1">
    <citation type="journal article" date="2010" name="Plant Cell">
        <title>The Chlorella variabilis NC64A genome reveals adaptation to photosymbiosis, coevolution with viruses, and cryptic sex.</title>
        <authorList>
            <person name="Blanc G."/>
            <person name="Duncan G."/>
            <person name="Agarkova I."/>
            <person name="Borodovsky M."/>
            <person name="Gurnon J."/>
            <person name="Kuo A."/>
            <person name="Lindquist E."/>
            <person name="Lucas S."/>
            <person name="Pangilinan J."/>
            <person name="Polle J."/>
            <person name="Salamov A."/>
            <person name="Terry A."/>
            <person name="Yamada T."/>
            <person name="Dunigan D.D."/>
            <person name="Grigoriev I.V."/>
            <person name="Claverie J.M."/>
            <person name="Van Etten J.L."/>
        </authorList>
    </citation>
    <scope>NUCLEOTIDE SEQUENCE [LARGE SCALE GENOMIC DNA]</scope>
    <source>
        <strain evidence="10 11">NC64A</strain>
    </source>
</reference>
<dbReference type="EMBL" id="GL433835">
    <property type="protein sequence ID" value="EFN60015.1"/>
    <property type="molecule type" value="Genomic_DNA"/>
</dbReference>
<evidence type="ECO:0000313" key="11">
    <source>
        <dbReference type="Proteomes" id="UP000008141"/>
    </source>
</evidence>
<dbReference type="RefSeq" id="XP_005852117.1">
    <property type="nucleotide sequence ID" value="XM_005852055.1"/>
</dbReference>
<evidence type="ECO:0000256" key="4">
    <source>
        <dbReference type="ARBA" id="ARBA00023136"/>
    </source>
</evidence>
<keyword evidence="2 7" id="KW-0812">Transmembrane</keyword>
<dbReference type="STRING" id="554065.E1Z2K6"/>
<evidence type="ECO:0000259" key="9">
    <source>
        <dbReference type="Pfam" id="PF02163"/>
    </source>
</evidence>
<organism evidence="11">
    <name type="scientific">Chlorella variabilis</name>
    <name type="common">Green alga</name>
    <dbReference type="NCBI Taxonomy" id="554065"/>
    <lineage>
        <taxon>Eukaryota</taxon>
        <taxon>Viridiplantae</taxon>
        <taxon>Chlorophyta</taxon>
        <taxon>core chlorophytes</taxon>
        <taxon>Trebouxiophyceae</taxon>
        <taxon>Chlorellales</taxon>
        <taxon>Chlorellaceae</taxon>
        <taxon>Chlorella clade</taxon>
        <taxon>Chlorella</taxon>
    </lineage>
</organism>
<keyword evidence="4 7" id="KW-0472">Membrane</keyword>
<dbReference type="Pfam" id="PF02163">
    <property type="entry name" value="Peptidase_M50"/>
    <property type="match status" value="1"/>
</dbReference>
<dbReference type="InParanoid" id="E1Z2K6"/>
<feature type="signal peptide" evidence="8">
    <location>
        <begin position="1"/>
        <end position="22"/>
    </location>
</feature>
<proteinExistence type="predicted"/>
<gene>
    <name evidence="10" type="ORF">CHLNCDRAFT_133196</name>
</gene>
<evidence type="ECO:0000313" key="10">
    <source>
        <dbReference type="EMBL" id="EFN60015.1"/>
    </source>
</evidence>
<feature type="transmembrane region" description="Helical" evidence="7">
    <location>
        <begin position="313"/>
        <end position="331"/>
    </location>
</feature>
<comment type="subcellular location">
    <subcellularLocation>
        <location evidence="1">Endomembrane system</location>
        <topology evidence="1">Multi-pass membrane protein</topology>
    </subcellularLocation>
</comment>
<dbReference type="GO" id="GO:0004222">
    <property type="term" value="F:metalloendopeptidase activity"/>
    <property type="evidence" value="ECO:0007669"/>
    <property type="project" value="InterPro"/>
</dbReference>
<feature type="transmembrane region" description="Helical" evidence="7">
    <location>
        <begin position="231"/>
        <end position="252"/>
    </location>
</feature>
<dbReference type="GO" id="GO:0016020">
    <property type="term" value="C:membrane"/>
    <property type="evidence" value="ECO:0007669"/>
    <property type="project" value="InterPro"/>
</dbReference>
<feature type="domain" description="Peptidase M50" evidence="9">
    <location>
        <begin position="139"/>
        <end position="217"/>
    </location>
</feature>
<evidence type="ECO:0000256" key="6">
    <source>
        <dbReference type="SAM" id="MobiDB-lite"/>
    </source>
</evidence>
<feature type="chain" id="PRO_5003156058" description="Endopeptidase S2P" evidence="8">
    <location>
        <begin position="23"/>
        <end position="334"/>
    </location>
</feature>
<evidence type="ECO:0000256" key="8">
    <source>
        <dbReference type="SAM" id="SignalP"/>
    </source>
</evidence>
<dbReference type="PRINTS" id="PR01000">
    <property type="entry name" value="SREBPS2PTASE"/>
</dbReference>
<evidence type="ECO:0000256" key="5">
    <source>
        <dbReference type="ARBA" id="ARBA00032658"/>
    </source>
</evidence>
<dbReference type="GO" id="GO:1905897">
    <property type="term" value="P:regulation of response to endoplasmic reticulum stress"/>
    <property type="evidence" value="ECO:0007669"/>
    <property type="project" value="TreeGrafter"/>
</dbReference>
<evidence type="ECO:0000256" key="1">
    <source>
        <dbReference type="ARBA" id="ARBA00004127"/>
    </source>
</evidence>
<keyword evidence="8" id="KW-0732">Signal</keyword>
<dbReference type="KEGG" id="cvr:CHLNCDRAFT_133196"/>
<dbReference type="GO" id="GO:0005737">
    <property type="term" value="C:cytoplasm"/>
    <property type="evidence" value="ECO:0007669"/>
    <property type="project" value="TreeGrafter"/>
</dbReference>